<dbReference type="AlphaFoldDB" id="A8QWF0"/>
<name>A8QWF0_9MOLU</name>
<reference evidence="3" key="1">
    <citation type="journal article" date="2007" name="DNA Cell Biol.">
        <title>Sequence-variable mosaics: composites of recurrent transposition characterizing the genomes of phylogenetically diverse phytoplasmas.</title>
        <authorList>
            <person name="Jomantiene R."/>
            <person name="Zhao Y."/>
            <person name="Davis R.E."/>
        </authorList>
    </citation>
    <scope>NUCLEOTIDE SEQUENCE</scope>
    <source>
        <strain evidence="3">CPh</strain>
    </source>
</reference>
<dbReference type="EMBL" id="EF200540">
    <property type="protein sequence ID" value="ABU55753.1"/>
    <property type="molecule type" value="Genomic_DNA"/>
</dbReference>
<keyword evidence="2" id="KW-0472">Membrane</keyword>
<keyword evidence="2" id="KW-1133">Transmembrane helix</keyword>
<dbReference type="SUPFAM" id="SSF57997">
    <property type="entry name" value="Tropomyosin"/>
    <property type="match status" value="1"/>
</dbReference>
<protein>
    <recommendedName>
        <fullName evidence="4">DNA double-strand break repair rad50 ATPase</fullName>
    </recommendedName>
</protein>
<feature type="transmembrane region" description="Helical" evidence="2">
    <location>
        <begin position="52"/>
        <end position="71"/>
    </location>
</feature>
<keyword evidence="1" id="KW-0175">Coiled coil</keyword>
<feature type="coiled-coil region" evidence="1">
    <location>
        <begin position="82"/>
        <end position="197"/>
    </location>
</feature>
<evidence type="ECO:0000313" key="3">
    <source>
        <dbReference type="EMBL" id="ABU55753.1"/>
    </source>
</evidence>
<accession>A8QWF0</accession>
<sequence length="544" mass="64378">MKTPLDLIKTYLTFKSYFTWFLMATTIFGIFVFFKSKLAANQQQQSTTWKGYLTYFLIIIGILSFIYLCFFHKPKEPSSKYAGQLAQEIDKAIDKYDEVINNYQGLKDNWEQELTKVEVELKTLYEEQKLTQEQKAKIEELINQTETKINEIKKQKQETENNINILKEQLKQKEEDLVNKEKEIKQTEKQIAESTDLTEKEKLRAKLDILYDKKIALVKQITEIKSQIGTLENEIEGLNNMLKRAEDYKKLLEERYEGLSKGEKALFNQIQSVEQRRAEIQNNIDQVNEKLEKIEAERELYQALKEKYKAMHVRMETYEKEKSFSFGNACKMGFKAFDKVTDLIPAKYGMKIIGKSLTFTRKFSQGMTKTTMVLHEGHRLWHMYNEVVNENKESLPMITKETLEMYTKDIDRDLAKLDADYKDQEKKLEEYSARMKSDNLNNEFKNSRILVKKIEQEEESVINEYEKITIELKNKRNQFNNEVKKEEAKIIQQEQLEIKLEPINEEINTIKEELKLQNPNYAKVQKRIKQTNQNKIPELIPIPA</sequence>
<organism evidence="3">
    <name type="scientific">Clover phyllody phytoplasma</name>
    <dbReference type="NCBI Taxonomy" id="35777"/>
    <lineage>
        <taxon>Bacteria</taxon>
        <taxon>Bacillati</taxon>
        <taxon>Mycoplasmatota</taxon>
        <taxon>Mollicutes</taxon>
        <taxon>Acholeplasmatales</taxon>
        <taxon>Acholeplasmataceae</taxon>
        <taxon>Candidatus Phytoplasma</taxon>
        <taxon>16SrI (Aster yellows group)</taxon>
    </lineage>
</organism>
<evidence type="ECO:0000256" key="2">
    <source>
        <dbReference type="SAM" id="Phobius"/>
    </source>
</evidence>
<evidence type="ECO:0000256" key="1">
    <source>
        <dbReference type="SAM" id="Coils"/>
    </source>
</evidence>
<feature type="coiled-coil region" evidence="1">
    <location>
        <begin position="414"/>
        <end position="513"/>
    </location>
</feature>
<keyword evidence="2" id="KW-0812">Transmembrane</keyword>
<feature type="transmembrane region" description="Helical" evidence="2">
    <location>
        <begin position="12"/>
        <end position="32"/>
    </location>
</feature>
<dbReference type="Gene3D" id="1.10.287.1490">
    <property type="match status" value="1"/>
</dbReference>
<feature type="coiled-coil region" evidence="1">
    <location>
        <begin position="221"/>
        <end position="321"/>
    </location>
</feature>
<proteinExistence type="predicted"/>
<evidence type="ECO:0008006" key="4">
    <source>
        <dbReference type="Google" id="ProtNLM"/>
    </source>
</evidence>